<evidence type="ECO:0000256" key="2">
    <source>
        <dbReference type="ARBA" id="ARBA00022448"/>
    </source>
</evidence>
<feature type="transmembrane region" description="Helical" evidence="7">
    <location>
        <begin position="151"/>
        <end position="175"/>
    </location>
</feature>
<dbReference type="Pfam" id="PF00375">
    <property type="entry name" value="SDF"/>
    <property type="match status" value="1"/>
</dbReference>
<evidence type="ECO:0000256" key="4">
    <source>
        <dbReference type="ARBA" id="ARBA00022692"/>
    </source>
</evidence>
<dbReference type="Proteomes" id="UP000034883">
    <property type="component" value="Chromosome"/>
</dbReference>
<feature type="transmembrane region" description="Helical" evidence="7">
    <location>
        <begin position="341"/>
        <end position="360"/>
    </location>
</feature>
<feature type="transmembrane region" description="Helical" evidence="7">
    <location>
        <begin position="195"/>
        <end position="217"/>
    </location>
</feature>
<dbReference type="InterPro" id="IPR001991">
    <property type="entry name" value="Na-dicarboxylate_symporter"/>
</dbReference>
<dbReference type="PANTHER" id="PTHR42865:SF7">
    <property type="entry name" value="PROTON_GLUTAMATE-ASPARTATE SYMPORTER"/>
    <property type="match status" value="1"/>
</dbReference>
<feature type="transmembrane region" description="Helical" evidence="7">
    <location>
        <begin position="7"/>
        <end position="28"/>
    </location>
</feature>
<reference evidence="8 9" key="1">
    <citation type="submission" date="2015-03" db="EMBL/GenBank/DDBJ databases">
        <title>Genome assembly of Sandaracinus amylolyticus DSM 53668.</title>
        <authorList>
            <person name="Sharma G."/>
            <person name="Subramanian S."/>
        </authorList>
    </citation>
    <scope>NUCLEOTIDE SEQUENCE [LARGE SCALE GENOMIC DNA]</scope>
    <source>
        <strain evidence="8 9">DSM 53668</strain>
    </source>
</reference>
<dbReference type="SUPFAM" id="SSF118215">
    <property type="entry name" value="Proton glutamate symport protein"/>
    <property type="match status" value="1"/>
</dbReference>
<feature type="transmembrane region" description="Helical" evidence="7">
    <location>
        <begin position="366"/>
        <end position="386"/>
    </location>
</feature>
<dbReference type="Gene3D" id="1.10.3860.10">
    <property type="entry name" value="Sodium:dicarboxylate symporter"/>
    <property type="match status" value="1"/>
</dbReference>
<evidence type="ECO:0000256" key="6">
    <source>
        <dbReference type="ARBA" id="ARBA00023136"/>
    </source>
</evidence>
<sequence>MRGDRHAIGILVGLVIGAGLGALAHALFAGHPVLDGVVRYVTEPIGDVFLRLLFMLVIPVVVSSLATGIAGLRDLRALGRVGLRTLGFTVVVSSIAVLLGIVMVNVLRPGDGLSSAAREQLVASATSPPVDAAAERSPGDLFVELVPSNPFAAMAAGDMLPIIVFAALLGVGLVLTRTDDARRFEDALRGLNDVLLRLLQLVLRAAPLGVACLLFTKTAQLGWALLGQLAGYVGTVLGALAIQQLVVYPLVVRVIGGTSPRAFFRGARDAMLTAFATASSSATLPTSLLVAERELALPPHVSRFVLTVGATANQNGTALFEGITVLFLAQLYGVELSVGQQVIVVLVCILGGIGTAGVPAGSLPVIVMLCGMIGVPAEGVGIVLGVDRLLDMCRTTLNVTGDLVAAVVVSRGEPPAITPARS</sequence>
<keyword evidence="5 7" id="KW-1133">Transmembrane helix</keyword>
<proteinExistence type="predicted"/>
<keyword evidence="6 7" id="KW-0472">Membrane</keyword>
<organism evidence="8 9">
    <name type="scientific">Sandaracinus amylolyticus</name>
    <dbReference type="NCBI Taxonomy" id="927083"/>
    <lineage>
        <taxon>Bacteria</taxon>
        <taxon>Pseudomonadati</taxon>
        <taxon>Myxococcota</taxon>
        <taxon>Polyangia</taxon>
        <taxon>Polyangiales</taxon>
        <taxon>Sandaracinaceae</taxon>
        <taxon>Sandaracinus</taxon>
    </lineage>
</organism>
<dbReference type="EMBL" id="CP011125">
    <property type="protein sequence ID" value="AKF02962.1"/>
    <property type="molecule type" value="Genomic_DNA"/>
</dbReference>
<dbReference type="InterPro" id="IPR036458">
    <property type="entry name" value="Na:dicarbo_symporter_sf"/>
</dbReference>
<dbReference type="RefSeq" id="WP_053230448.1">
    <property type="nucleotide sequence ID" value="NZ_CP011125.1"/>
</dbReference>
<keyword evidence="9" id="KW-1185">Reference proteome</keyword>
<name>A0A0F6VYN0_9BACT</name>
<keyword evidence="2" id="KW-0813">Transport</keyword>
<dbReference type="OrthoDB" id="9766690at2"/>
<dbReference type="KEGG" id="samy:DB32_000110"/>
<evidence type="ECO:0000256" key="3">
    <source>
        <dbReference type="ARBA" id="ARBA00022475"/>
    </source>
</evidence>
<dbReference type="AlphaFoldDB" id="A0A0F6VYN0"/>
<dbReference type="GO" id="GO:0006835">
    <property type="term" value="P:dicarboxylic acid transport"/>
    <property type="evidence" value="ECO:0007669"/>
    <property type="project" value="TreeGrafter"/>
</dbReference>
<gene>
    <name evidence="8" type="ORF">DB32_000110</name>
</gene>
<keyword evidence="4 7" id="KW-0812">Transmembrane</keyword>
<evidence type="ECO:0000256" key="1">
    <source>
        <dbReference type="ARBA" id="ARBA00004651"/>
    </source>
</evidence>
<evidence type="ECO:0000256" key="5">
    <source>
        <dbReference type="ARBA" id="ARBA00022989"/>
    </source>
</evidence>
<dbReference type="PRINTS" id="PR00173">
    <property type="entry name" value="EDTRNSPORT"/>
</dbReference>
<dbReference type="PANTHER" id="PTHR42865">
    <property type="entry name" value="PROTON/GLUTAMATE-ASPARTATE SYMPORTER"/>
    <property type="match status" value="1"/>
</dbReference>
<feature type="transmembrane region" description="Helical" evidence="7">
    <location>
        <begin position="81"/>
        <end position="104"/>
    </location>
</feature>
<feature type="transmembrane region" description="Helical" evidence="7">
    <location>
        <begin position="229"/>
        <end position="251"/>
    </location>
</feature>
<evidence type="ECO:0000313" key="9">
    <source>
        <dbReference type="Proteomes" id="UP000034883"/>
    </source>
</evidence>
<accession>A0A0F6VYN0</accession>
<comment type="subcellular location">
    <subcellularLocation>
        <location evidence="1">Cell membrane</location>
        <topology evidence="1">Multi-pass membrane protein</topology>
    </subcellularLocation>
</comment>
<protein>
    <submittedName>
        <fullName evidence="8">Proton/glutamate symport protein</fullName>
    </submittedName>
</protein>
<keyword evidence="3" id="KW-1003">Cell membrane</keyword>
<dbReference type="STRING" id="927083.DB32_000110"/>
<evidence type="ECO:0000313" key="8">
    <source>
        <dbReference type="EMBL" id="AKF02962.1"/>
    </source>
</evidence>
<feature type="transmembrane region" description="Helical" evidence="7">
    <location>
        <begin position="48"/>
        <end position="69"/>
    </location>
</feature>
<dbReference type="GO" id="GO:0005886">
    <property type="term" value="C:plasma membrane"/>
    <property type="evidence" value="ECO:0007669"/>
    <property type="project" value="UniProtKB-SubCell"/>
</dbReference>
<evidence type="ECO:0000256" key="7">
    <source>
        <dbReference type="SAM" id="Phobius"/>
    </source>
</evidence>
<dbReference type="GO" id="GO:0015293">
    <property type="term" value="F:symporter activity"/>
    <property type="evidence" value="ECO:0007669"/>
    <property type="project" value="UniProtKB-KW"/>
</dbReference>